<sequence>MRAFTSIFHCREHKSTKAYFYQTWEARMHDPSRTRLCSGLCSDGLMLVSIPPKTTLGQSLGLAISRRRTKSCKGSSCASIKVSRRRAASFKPLPAVSWNAFTTRSLFSVPMLTVVGAEGSWKATGKKGVFASIFTPAANRKLPSSPSRVNCAMTFTTASLFFPSSISLSHPSVSSQHCKPAEALMRLEAFSNTTKLQASGLASSCDARSPFCYSGGLSTVRCTGILDACILKAANPVFEGISCDANGLNFHAVTGVFLDPLLELASQGTGAQERVLDVIYAFDLDTNCQRPDFHPCARPVETYMMRTVKDR</sequence>
<dbReference type="OrthoDB" id="427480at2759"/>
<accession>W7TQF7</accession>
<evidence type="ECO:0000313" key="2">
    <source>
        <dbReference type="Proteomes" id="UP000019335"/>
    </source>
</evidence>
<comment type="caution">
    <text evidence="1">The sequence shown here is derived from an EMBL/GenBank/DDBJ whole genome shotgun (WGS) entry which is preliminary data.</text>
</comment>
<dbReference type="EMBL" id="AZIL01000352">
    <property type="protein sequence ID" value="EWM28297.1"/>
    <property type="molecule type" value="Genomic_DNA"/>
</dbReference>
<evidence type="ECO:0000313" key="1">
    <source>
        <dbReference type="EMBL" id="EWM28297.1"/>
    </source>
</evidence>
<dbReference type="Proteomes" id="UP000019335">
    <property type="component" value="Chromosome 5"/>
</dbReference>
<reference evidence="1 2" key="1">
    <citation type="journal article" date="2014" name="Mol. Plant">
        <title>Chromosome Scale Genome Assembly and Transcriptome Profiling of Nannochloropsis gaditana in Nitrogen Depletion.</title>
        <authorList>
            <person name="Corteggiani Carpinelli E."/>
            <person name="Telatin A."/>
            <person name="Vitulo N."/>
            <person name="Forcato C."/>
            <person name="D'Angelo M."/>
            <person name="Schiavon R."/>
            <person name="Vezzi A."/>
            <person name="Giacometti G.M."/>
            <person name="Morosinotto T."/>
            <person name="Valle G."/>
        </authorList>
    </citation>
    <scope>NUCLEOTIDE SEQUENCE [LARGE SCALE GENOMIC DNA]</scope>
    <source>
        <strain evidence="1 2">B-31</strain>
    </source>
</reference>
<protein>
    <submittedName>
        <fullName evidence="1">Uncharacterized protein</fullName>
    </submittedName>
</protein>
<name>W7TQF7_9STRA</name>
<organism evidence="1 2">
    <name type="scientific">Nannochloropsis gaditana</name>
    <dbReference type="NCBI Taxonomy" id="72520"/>
    <lineage>
        <taxon>Eukaryota</taxon>
        <taxon>Sar</taxon>
        <taxon>Stramenopiles</taxon>
        <taxon>Ochrophyta</taxon>
        <taxon>Eustigmatophyceae</taxon>
        <taxon>Eustigmatales</taxon>
        <taxon>Monodopsidaceae</taxon>
        <taxon>Nannochloropsis</taxon>
    </lineage>
</organism>
<proteinExistence type="predicted"/>
<gene>
    <name evidence="1" type="ORF">Naga_100004g180</name>
</gene>
<keyword evidence="2" id="KW-1185">Reference proteome</keyword>
<dbReference type="AlphaFoldDB" id="W7TQF7"/>